<dbReference type="AlphaFoldDB" id="A0A1B7MYY6"/>
<dbReference type="InParanoid" id="A0A1B7MYY6"/>
<evidence type="ECO:0000313" key="1">
    <source>
        <dbReference type="EMBL" id="OAX37771.1"/>
    </source>
</evidence>
<evidence type="ECO:0000313" key="2">
    <source>
        <dbReference type="Proteomes" id="UP000092154"/>
    </source>
</evidence>
<organism evidence="1 2">
    <name type="scientific">Rhizopogon vinicolor AM-OR11-026</name>
    <dbReference type="NCBI Taxonomy" id="1314800"/>
    <lineage>
        <taxon>Eukaryota</taxon>
        <taxon>Fungi</taxon>
        <taxon>Dikarya</taxon>
        <taxon>Basidiomycota</taxon>
        <taxon>Agaricomycotina</taxon>
        <taxon>Agaricomycetes</taxon>
        <taxon>Agaricomycetidae</taxon>
        <taxon>Boletales</taxon>
        <taxon>Suillineae</taxon>
        <taxon>Rhizopogonaceae</taxon>
        <taxon>Rhizopogon</taxon>
    </lineage>
</organism>
<dbReference type="EMBL" id="KV448332">
    <property type="protein sequence ID" value="OAX37771.1"/>
    <property type="molecule type" value="Genomic_DNA"/>
</dbReference>
<name>A0A1B7MYY6_9AGAM</name>
<keyword evidence="2" id="KW-1185">Reference proteome</keyword>
<dbReference type="Proteomes" id="UP000092154">
    <property type="component" value="Unassembled WGS sequence"/>
</dbReference>
<protein>
    <submittedName>
        <fullName evidence="1">Uncharacterized protein</fullName>
    </submittedName>
</protein>
<gene>
    <name evidence="1" type="ORF">K503DRAFT_866639</name>
</gene>
<reference evidence="1 2" key="1">
    <citation type="submission" date="2016-06" db="EMBL/GenBank/DDBJ databases">
        <title>Comparative genomics of the ectomycorrhizal sister species Rhizopogon vinicolor and Rhizopogon vesiculosus (Basidiomycota: Boletales) reveals a divergence of the mating type B locus.</title>
        <authorList>
            <consortium name="DOE Joint Genome Institute"/>
            <person name="Mujic A.B."/>
            <person name="Kuo A."/>
            <person name="Tritt A."/>
            <person name="Lipzen A."/>
            <person name="Chen C."/>
            <person name="Johnson J."/>
            <person name="Sharma A."/>
            <person name="Barry K."/>
            <person name="Grigoriev I.V."/>
            <person name="Spatafora J.W."/>
        </authorList>
    </citation>
    <scope>NUCLEOTIDE SEQUENCE [LARGE SCALE GENOMIC DNA]</scope>
    <source>
        <strain evidence="1 2">AM-OR11-026</strain>
    </source>
</reference>
<proteinExistence type="predicted"/>
<dbReference type="OrthoDB" id="2712044at2759"/>
<accession>A0A1B7MYY6</accession>
<sequence length="322" mass="35728">MHELHRLFKFTPVTVVLTSPNTVYFMSNFIPYATADGGPLGPCCPYKIGHSGQPERDITVPFPKSGDLIEIHIPSDCPGLSSVSSFTGTNPRNYHCIVKSVADISFYDEWEVALFICCSFHDSSIHPTTVDATSYVESLPEDTKKLLVPLKSALPQESLPATVPSGFGAPLSFRPGFTCDHPSWVIASIVRYTVCAGIPYRPFHPQAGIPLPELARLGAYDRDLRGVSIGQPGLTYRTMGGVYRPVMNYDQPLAYNDESDVSDDESYYSDGDTLMEMMHRIAAPYLPQSAKMVERYDNERREHLHSSIQAWQRGIEAVDGED</sequence>